<name>A0ABP8LQQ5_9BACT</name>
<dbReference type="EMBL" id="BAABEY010000002">
    <property type="protein sequence ID" value="GAA4432750.1"/>
    <property type="molecule type" value="Genomic_DNA"/>
</dbReference>
<evidence type="ECO:0000256" key="1">
    <source>
        <dbReference type="SAM" id="Phobius"/>
    </source>
</evidence>
<feature type="transmembrane region" description="Helical" evidence="1">
    <location>
        <begin position="154"/>
        <end position="173"/>
    </location>
</feature>
<evidence type="ECO:0000313" key="2">
    <source>
        <dbReference type="EMBL" id="GAA4432750.1"/>
    </source>
</evidence>
<evidence type="ECO:0000313" key="3">
    <source>
        <dbReference type="Proteomes" id="UP001501508"/>
    </source>
</evidence>
<feature type="transmembrane region" description="Helical" evidence="1">
    <location>
        <begin position="123"/>
        <end position="142"/>
    </location>
</feature>
<organism evidence="2 3">
    <name type="scientific">Ravibacter arvi</name>
    <dbReference type="NCBI Taxonomy" id="2051041"/>
    <lineage>
        <taxon>Bacteria</taxon>
        <taxon>Pseudomonadati</taxon>
        <taxon>Bacteroidota</taxon>
        <taxon>Cytophagia</taxon>
        <taxon>Cytophagales</taxon>
        <taxon>Spirosomataceae</taxon>
        <taxon>Ravibacter</taxon>
    </lineage>
</organism>
<keyword evidence="1" id="KW-1133">Transmembrane helix</keyword>
<accession>A0ABP8LQQ5</accession>
<keyword evidence="1" id="KW-0812">Transmembrane</keyword>
<proteinExistence type="predicted"/>
<reference evidence="3" key="1">
    <citation type="journal article" date="2019" name="Int. J. Syst. Evol. Microbiol.">
        <title>The Global Catalogue of Microorganisms (GCM) 10K type strain sequencing project: providing services to taxonomists for standard genome sequencing and annotation.</title>
        <authorList>
            <consortium name="The Broad Institute Genomics Platform"/>
            <consortium name="The Broad Institute Genome Sequencing Center for Infectious Disease"/>
            <person name="Wu L."/>
            <person name="Ma J."/>
        </authorList>
    </citation>
    <scope>NUCLEOTIDE SEQUENCE [LARGE SCALE GENOMIC DNA]</scope>
    <source>
        <strain evidence="3">JCM 31920</strain>
    </source>
</reference>
<gene>
    <name evidence="2" type="ORF">GCM10023091_05340</name>
</gene>
<keyword evidence="1" id="KW-0472">Membrane</keyword>
<comment type="caution">
    <text evidence="2">The sequence shown here is derived from an EMBL/GenBank/DDBJ whole genome shotgun (WGS) entry which is preliminary data.</text>
</comment>
<protein>
    <recommendedName>
        <fullName evidence="4">SH3 domain-containing protein</fullName>
    </recommendedName>
</protein>
<evidence type="ECO:0008006" key="4">
    <source>
        <dbReference type="Google" id="ProtNLM"/>
    </source>
</evidence>
<sequence>MMIKTWCAFLTILLMTGQNLRGQEALHKADSLFAIGQYMAAQELYTSQLSASRHFLPNALLKMAYIAELNGDFTQSLYYLTVLSKQAPSEAVYRKMEAIALKNRLSGYKFDDLGYLVLYLKKYGLWLSLFMIAVTGYVLFELFIKYKKNEHITFVPKAIVVLSLLGLIVLLNIESLYNEGIVSNNPTFLRERPSSASAVTGTVGKGNKVVVLTSRDHWKLVLLKGKLVYIKRDDLLLI</sequence>
<keyword evidence="3" id="KW-1185">Reference proteome</keyword>
<dbReference type="Proteomes" id="UP001501508">
    <property type="component" value="Unassembled WGS sequence"/>
</dbReference>